<name>A0ABX1LNZ4_9CYAN</name>
<dbReference type="InterPro" id="IPR002716">
    <property type="entry name" value="PIN_dom"/>
</dbReference>
<dbReference type="Gene3D" id="3.40.50.1010">
    <property type="entry name" value="5'-nuclease"/>
    <property type="match status" value="1"/>
</dbReference>
<dbReference type="InterPro" id="IPR029060">
    <property type="entry name" value="PIN-like_dom_sf"/>
</dbReference>
<protein>
    <submittedName>
        <fullName evidence="2">PIN domain-containing protein</fullName>
    </submittedName>
</protein>
<keyword evidence="3" id="KW-1185">Reference proteome</keyword>
<reference evidence="2 3" key="1">
    <citation type="submission" date="2020-03" db="EMBL/GenBank/DDBJ databases">
        <title>Draft Genome Sequence of 2-Methylisoborneol Producing Pseudanabaena yagii Strain GIHE-NHR1 Isolated from North Han River in South Korea.</title>
        <authorList>
            <person name="Jeong J."/>
        </authorList>
    </citation>
    <scope>NUCLEOTIDE SEQUENCE [LARGE SCALE GENOMIC DNA]</scope>
    <source>
        <strain evidence="2 3">GIHE-NHR1</strain>
    </source>
</reference>
<dbReference type="Proteomes" id="UP000738376">
    <property type="component" value="Unassembled WGS sequence"/>
</dbReference>
<dbReference type="Pfam" id="PF01850">
    <property type="entry name" value="PIN"/>
    <property type="match status" value="1"/>
</dbReference>
<evidence type="ECO:0000313" key="3">
    <source>
        <dbReference type="Proteomes" id="UP000738376"/>
    </source>
</evidence>
<evidence type="ECO:0000313" key="2">
    <source>
        <dbReference type="EMBL" id="NMF57845.1"/>
    </source>
</evidence>
<feature type="domain" description="PIN" evidence="1">
    <location>
        <begin position="2"/>
        <end position="122"/>
    </location>
</feature>
<accession>A0ABX1LNZ4</accession>
<sequence length="135" mass="15412">MIIIDTGAFVALFNRRDSAHLAAQRAFETIQEPMITTFPVITETCYFLAATASHTAQSNFLKSFVLGAFQIFDLEPNHIDRMIVLMEKYADLPMDMADASLVVLAEQFSGRILTVDRRDFSVYRWNNKPFENLLI</sequence>
<evidence type="ECO:0000259" key="1">
    <source>
        <dbReference type="Pfam" id="PF01850"/>
    </source>
</evidence>
<dbReference type="RefSeq" id="WP_169362827.1">
    <property type="nucleotide sequence ID" value="NZ_JAAVJL010000001.1"/>
</dbReference>
<proteinExistence type="predicted"/>
<comment type="caution">
    <text evidence="2">The sequence shown here is derived from an EMBL/GenBank/DDBJ whole genome shotgun (WGS) entry which is preliminary data.</text>
</comment>
<gene>
    <name evidence="2" type="ORF">HC246_07385</name>
</gene>
<organism evidence="2 3">
    <name type="scientific">Pseudanabaena yagii GIHE-NHR1</name>
    <dbReference type="NCBI Taxonomy" id="2722753"/>
    <lineage>
        <taxon>Bacteria</taxon>
        <taxon>Bacillati</taxon>
        <taxon>Cyanobacteriota</taxon>
        <taxon>Cyanophyceae</taxon>
        <taxon>Pseudanabaenales</taxon>
        <taxon>Pseudanabaenaceae</taxon>
        <taxon>Pseudanabaena</taxon>
        <taxon>Pseudanabaena yagii</taxon>
    </lineage>
</organism>
<dbReference type="SUPFAM" id="SSF88723">
    <property type="entry name" value="PIN domain-like"/>
    <property type="match status" value="1"/>
</dbReference>
<dbReference type="EMBL" id="JAAVJL010000001">
    <property type="protein sequence ID" value="NMF57845.1"/>
    <property type="molecule type" value="Genomic_DNA"/>
</dbReference>